<comment type="caution">
    <text evidence="1">The sequence shown here is derived from an EMBL/GenBank/DDBJ whole genome shotgun (WGS) entry which is preliminary data.</text>
</comment>
<proteinExistence type="predicted"/>
<dbReference type="EMBL" id="BARS01052908">
    <property type="protein sequence ID" value="GAG46888.1"/>
    <property type="molecule type" value="Genomic_DNA"/>
</dbReference>
<name>X0YDT2_9ZZZZ</name>
<organism evidence="1">
    <name type="scientific">marine sediment metagenome</name>
    <dbReference type="NCBI Taxonomy" id="412755"/>
    <lineage>
        <taxon>unclassified sequences</taxon>
        <taxon>metagenomes</taxon>
        <taxon>ecological metagenomes</taxon>
    </lineage>
</organism>
<evidence type="ECO:0000313" key="1">
    <source>
        <dbReference type="EMBL" id="GAG46888.1"/>
    </source>
</evidence>
<reference evidence="1" key="1">
    <citation type="journal article" date="2014" name="Front. Microbiol.">
        <title>High frequency of phylogenetically diverse reductive dehalogenase-homologous genes in deep subseafloor sedimentary metagenomes.</title>
        <authorList>
            <person name="Kawai M."/>
            <person name="Futagami T."/>
            <person name="Toyoda A."/>
            <person name="Takaki Y."/>
            <person name="Nishi S."/>
            <person name="Hori S."/>
            <person name="Arai W."/>
            <person name="Tsubouchi T."/>
            <person name="Morono Y."/>
            <person name="Uchiyama I."/>
            <person name="Ito T."/>
            <person name="Fujiyama A."/>
            <person name="Inagaki F."/>
            <person name="Takami H."/>
        </authorList>
    </citation>
    <scope>NUCLEOTIDE SEQUENCE</scope>
    <source>
        <strain evidence="1">Expedition CK06-06</strain>
    </source>
</reference>
<gene>
    <name evidence="1" type="ORF">S01H1_78599</name>
</gene>
<dbReference type="AlphaFoldDB" id="X0YDT2"/>
<sequence length="173" mass="17937">MTDPAGPLSLTKQAAKVTLADSATFRTLVGAANQAEALAHIYTDALPPPAAGREHTLAELEAYRPFALLSIDPEGDGASATADAVGTGREYSWGGRIRLEIEQDIADDDAADPAEIALKCENTLGAIVAEMLELAGVAPYLSITSVSVGPVERSTDKVAATKGSYLVEGRIQA</sequence>
<protein>
    <submittedName>
        <fullName evidence="1">Uncharacterized protein</fullName>
    </submittedName>
</protein>
<accession>X0YDT2</accession>